<dbReference type="AlphaFoldDB" id="A0A2U9IR14"/>
<dbReference type="Proteomes" id="UP000247586">
    <property type="component" value="Chromosome"/>
</dbReference>
<keyword evidence="2" id="KW-1185">Reference proteome</keyword>
<reference evidence="1 2" key="1">
    <citation type="submission" date="2018-05" db="EMBL/GenBank/DDBJ databases">
        <title>Complete Genome Sequences of Extremely Thermoacidophilic, Metal-Mobilizing Type-Strain Members of the Archaeal Family Sulfolobaceae: Acidianus brierleyi DSM-1651T, Acidianus sulfidivorans DSM-18786T, Metallosphaera hakonensis DSM-7519T, and Metallosphaera prunae DSM-10039T.</title>
        <authorList>
            <person name="Counts J.A."/>
            <person name="Kelly R.M."/>
        </authorList>
    </citation>
    <scope>NUCLEOTIDE SEQUENCE [LARGE SCALE GENOMIC DNA]</scope>
    <source>
        <strain evidence="1 2">HO1-1</strain>
    </source>
</reference>
<name>A0A2U9IR14_9CREN</name>
<dbReference type="SUPFAM" id="SSF56300">
    <property type="entry name" value="Metallo-dependent phosphatases"/>
    <property type="match status" value="1"/>
</dbReference>
<dbReference type="RefSeq" id="WP_110368666.1">
    <property type="nucleotide sequence ID" value="NZ_CP029287.2"/>
</dbReference>
<dbReference type="InterPro" id="IPR029052">
    <property type="entry name" value="Metallo-depent_PP-like"/>
</dbReference>
<dbReference type="PANTHER" id="PTHR37523:SF1">
    <property type="entry name" value="CALCINEURIN-LIKE PHOSPHOESTERASE DOMAIN-CONTAINING PROTEIN"/>
    <property type="match status" value="1"/>
</dbReference>
<organism evidence="1 2">
    <name type="scientific">Metallosphaera hakonensis JCM 8857 = DSM 7519</name>
    <dbReference type="NCBI Taxonomy" id="1293036"/>
    <lineage>
        <taxon>Archaea</taxon>
        <taxon>Thermoproteota</taxon>
        <taxon>Thermoprotei</taxon>
        <taxon>Sulfolobales</taxon>
        <taxon>Sulfolobaceae</taxon>
        <taxon>Metallosphaera</taxon>
    </lineage>
</organism>
<evidence type="ECO:0000313" key="1">
    <source>
        <dbReference type="EMBL" id="AWR98426.1"/>
    </source>
</evidence>
<dbReference type="EMBL" id="CP029287">
    <property type="protein sequence ID" value="AWR98426.1"/>
    <property type="molecule type" value="Genomic_DNA"/>
</dbReference>
<dbReference type="KEGG" id="mhk:DFR87_00425"/>
<dbReference type="PANTHER" id="PTHR37523">
    <property type="entry name" value="METALLOPHOSPHOESTERASE"/>
    <property type="match status" value="1"/>
</dbReference>
<accession>A0A2U9IR14</accession>
<dbReference type="Gene3D" id="3.60.21.10">
    <property type="match status" value="1"/>
</dbReference>
<evidence type="ECO:0000313" key="2">
    <source>
        <dbReference type="Proteomes" id="UP000247586"/>
    </source>
</evidence>
<gene>
    <name evidence="1" type="ORF">DFR87_00425</name>
</gene>
<reference evidence="2" key="2">
    <citation type="submission" date="2020-03" db="EMBL/GenBank/DDBJ databases">
        <title>Complete Genome Sequences of Extremely Thermoacidophilic, Metal-Mobilizing Type-Strain Members of the Archaeal Family Sulfolobaceae: Acidianus brierleyi DSM-1651T, Acidianus sulfidivorans DSM-18786T, Metallosphaera hakonensis DSM-7519T, and Metallosphaera prunae DSM-10039T.</title>
        <authorList>
            <person name="Counts J.A."/>
            <person name="Kelly R.M."/>
        </authorList>
    </citation>
    <scope>NUCLEOTIDE SEQUENCE [LARGE SCALE GENOMIC DNA]</scope>
    <source>
        <strain evidence="2">HO1-1</strain>
    </source>
</reference>
<reference evidence="2" key="3">
    <citation type="submission" date="2020-03" db="EMBL/GenBank/DDBJ databases">
        <title>Sequencing and Assembly of Multiple Reported Metal-Biooxidizing Members of the Extremely Thermoacidophilic Archaeal Family Sulfolobaceae.</title>
        <authorList>
            <person name="Counts J.A."/>
            <person name="Kelly R.M."/>
        </authorList>
    </citation>
    <scope>NUCLEOTIDE SEQUENCE [LARGE SCALE GENOMIC DNA]</scope>
    <source>
        <strain evidence="2">HO1-1</strain>
    </source>
</reference>
<dbReference type="STRING" id="1293036.GCA_001315825_01782"/>
<protein>
    <submittedName>
        <fullName evidence="1">Uncharacterized protein</fullName>
    </submittedName>
</protein>
<proteinExistence type="predicted"/>
<dbReference type="GeneID" id="36833761"/>
<sequence length="324" mass="36771">MPLFKRKGNNESVGNKSKLKILFTSDVHGSETAFRKFLNAGVIHEVDALIIGGDLAGKRLVPIIEEGNTYYMNGKEYNSSALNRLLEEFRREGTYYVFLTKGEYSDVIEDKNKQDKIFDGVMAETLRRWISIAEEKIRGKIPIYVNLGNDDPNFLFDVIEGSDVMRKSEGNIVVLGDHEMISFGYVNPTPWKTPREMIEDEMYESLAREIEKIERIERAIFNFHAPPFNTSLDLAPQLTPDLKPVVRGGEMVMTHVGSKAVRKLIEERQPLLGLHGHIHESRAFDKIGRTLVINPGSEFNQGILHSTLIIFEGDKVKGHQFIHG</sequence>
<dbReference type="OrthoDB" id="50367at2157"/>